<evidence type="ECO:0000256" key="1">
    <source>
        <dbReference type="SAM" id="Phobius"/>
    </source>
</evidence>
<evidence type="ECO:0000313" key="2">
    <source>
        <dbReference type="EMBL" id="QUL99070.1"/>
    </source>
</evidence>
<protein>
    <submittedName>
        <fullName evidence="2">AtpZ/AtpI family protein</fullName>
    </submittedName>
</protein>
<feature type="transmembrane region" description="Helical" evidence="1">
    <location>
        <begin position="12"/>
        <end position="33"/>
    </location>
</feature>
<keyword evidence="1" id="KW-1133">Transmembrane helix</keyword>
<accession>A0AAT9LDJ3</accession>
<keyword evidence="1" id="KW-0472">Membrane</keyword>
<organism evidence="2">
    <name type="scientific">Candidatus Fermentithermobacillus carboniphilus</name>
    <dbReference type="NCBI Taxonomy" id="3085328"/>
    <lineage>
        <taxon>Bacteria</taxon>
        <taxon>Bacillati</taxon>
        <taxon>Bacillota</taxon>
        <taxon>Candidatus Fermentithermobacillia</taxon>
        <taxon>Candidatus Fermentithermobacillales</taxon>
        <taxon>Candidatus Fermentithermobacillaceae</taxon>
        <taxon>Candidatus Fermentithermobacillus</taxon>
    </lineage>
</organism>
<dbReference type="KEGG" id="fcz:IMF26_03100"/>
<dbReference type="Pfam" id="PF09527">
    <property type="entry name" value="ATPase_gene1"/>
    <property type="match status" value="1"/>
</dbReference>
<sequence>MYNRKNGGFLQLAAFVLTLGFSLITSALLGLYLGSILDRQRPHKVLTPIGFLLGLLVGFHRAWLLIKDFMKRG</sequence>
<dbReference type="InterPro" id="IPR032820">
    <property type="entry name" value="ATPase_put"/>
</dbReference>
<name>A0AAT9LDJ3_9FIRM</name>
<dbReference type="AlphaFoldDB" id="A0AAT9LDJ3"/>
<reference evidence="2" key="1">
    <citation type="submission" date="2020-10" db="EMBL/GenBank/DDBJ databases">
        <authorList>
            <person name="Kadnikov V."/>
            <person name="Beletsky A.V."/>
            <person name="Mardanov A.V."/>
            <person name="Karnachuk O.V."/>
            <person name="Ravin N.V."/>
        </authorList>
    </citation>
    <scope>NUCLEOTIDE SEQUENCE</scope>
    <source>
        <strain evidence="2">Bu02</strain>
    </source>
</reference>
<feature type="transmembrane region" description="Helical" evidence="1">
    <location>
        <begin position="45"/>
        <end position="66"/>
    </location>
</feature>
<keyword evidence="1" id="KW-0812">Transmembrane</keyword>
<dbReference type="EMBL" id="CP062796">
    <property type="protein sequence ID" value="QUL99070.1"/>
    <property type="molecule type" value="Genomic_DNA"/>
</dbReference>
<gene>
    <name evidence="2" type="ORF">IMF26_03100</name>
</gene>
<reference evidence="2" key="2">
    <citation type="journal article" date="2023" name="Biology">
        <title>Prokaryotic Life Associated with Coal-Fire Gas Vents Revealed by Metagenomics.</title>
        <authorList>
            <person name="Kadnikov V.V."/>
            <person name="Mardanov A.V."/>
            <person name="Beletsky A.V."/>
            <person name="Karnachuk O.V."/>
            <person name="Ravin N.V."/>
        </authorList>
    </citation>
    <scope>NUCLEOTIDE SEQUENCE</scope>
    <source>
        <strain evidence="2">Bu02</strain>
    </source>
</reference>
<proteinExistence type="predicted"/>